<organism evidence="2 3">
    <name type="scientific">Sulfitobacter aestuariivivens</name>
    <dbReference type="NCBI Taxonomy" id="2766981"/>
    <lineage>
        <taxon>Bacteria</taxon>
        <taxon>Pseudomonadati</taxon>
        <taxon>Pseudomonadota</taxon>
        <taxon>Alphaproteobacteria</taxon>
        <taxon>Rhodobacterales</taxon>
        <taxon>Roseobacteraceae</taxon>
        <taxon>Sulfitobacter</taxon>
    </lineage>
</organism>
<gene>
    <name evidence="2" type="ORF">H9Q16_17435</name>
</gene>
<evidence type="ECO:0000256" key="1">
    <source>
        <dbReference type="SAM" id="Phobius"/>
    </source>
</evidence>
<keyword evidence="1" id="KW-0812">Transmembrane</keyword>
<feature type="transmembrane region" description="Helical" evidence="1">
    <location>
        <begin position="88"/>
        <end position="113"/>
    </location>
</feature>
<feature type="transmembrane region" description="Helical" evidence="1">
    <location>
        <begin position="57"/>
        <end position="76"/>
    </location>
</feature>
<dbReference type="AlphaFoldDB" id="A0A927HFD4"/>
<evidence type="ECO:0000313" key="3">
    <source>
        <dbReference type="Proteomes" id="UP000635142"/>
    </source>
</evidence>
<reference evidence="2" key="1">
    <citation type="submission" date="2020-08" db="EMBL/GenBank/DDBJ databases">
        <title>Sulfitobacter aestuariivivens sp. nov., isolated from a tidal flat.</title>
        <authorList>
            <person name="Park S."/>
            <person name="Yoon J.-H."/>
        </authorList>
    </citation>
    <scope>NUCLEOTIDE SEQUENCE</scope>
    <source>
        <strain evidence="2">TSTF-M16</strain>
    </source>
</reference>
<protein>
    <submittedName>
        <fullName evidence="2">Uncharacterized protein</fullName>
    </submittedName>
</protein>
<evidence type="ECO:0000313" key="2">
    <source>
        <dbReference type="EMBL" id="MBD3665722.1"/>
    </source>
</evidence>
<proteinExistence type="predicted"/>
<keyword evidence="3" id="KW-1185">Reference proteome</keyword>
<feature type="transmembrane region" description="Helical" evidence="1">
    <location>
        <begin position="119"/>
        <end position="144"/>
    </location>
</feature>
<keyword evidence="1" id="KW-0472">Membrane</keyword>
<dbReference type="RefSeq" id="WP_191076683.1">
    <property type="nucleotide sequence ID" value="NZ_JACTAG010000002.1"/>
</dbReference>
<comment type="caution">
    <text evidence="2">The sequence shown here is derived from an EMBL/GenBank/DDBJ whole genome shotgun (WGS) entry which is preliminary data.</text>
</comment>
<sequence length="162" mass="17062">MKHPIFTILGAGALATVAFDAFGQGLSPLLGYAKLAPVGLASQTLKQVFGASPSGAAYLLHTLTGVVFYTLGYLIIARPVQRAVLPNLPWAVTAVVYGVALWVFALYIMAHLVAGMPAFLGFTGITWVALWGHILFAAVAAWVIEAHGISFEPAQRRVTAAA</sequence>
<keyword evidence="1" id="KW-1133">Transmembrane helix</keyword>
<dbReference type="Proteomes" id="UP000635142">
    <property type="component" value="Unassembled WGS sequence"/>
</dbReference>
<accession>A0A927HFD4</accession>
<name>A0A927HFD4_9RHOB</name>
<dbReference type="EMBL" id="JACTAG010000002">
    <property type="protein sequence ID" value="MBD3665722.1"/>
    <property type="molecule type" value="Genomic_DNA"/>
</dbReference>